<accession>A0A6S6WG72</accession>
<comment type="similarity">
    <text evidence="1">Belongs to the glycosyl hydrolase 30 family.</text>
</comment>
<dbReference type="EMBL" id="HG992986">
    <property type="protein sequence ID" value="CAE7213251.1"/>
    <property type="molecule type" value="Genomic_DNA"/>
</dbReference>
<dbReference type="InterPro" id="IPR017853">
    <property type="entry name" value="GH"/>
</dbReference>
<protein>
    <submittedName>
        <fullName evidence="6">Glycoside hydrolase family 30 protein</fullName>
    </submittedName>
</protein>
<evidence type="ECO:0000256" key="3">
    <source>
        <dbReference type="ARBA" id="ARBA00022801"/>
    </source>
</evidence>
<dbReference type="Gene3D" id="3.20.20.80">
    <property type="entry name" value="Glycosidases"/>
    <property type="match status" value="1"/>
</dbReference>
<evidence type="ECO:0000256" key="1">
    <source>
        <dbReference type="ARBA" id="ARBA00005382"/>
    </source>
</evidence>
<evidence type="ECO:0000259" key="5">
    <source>
        <dbReference type="Pfam" id="PF17189"/>
    </source>
</evidence>
<dbReference type="InterPro" id="IPR033452">
    <property type="entry name" value="GH30_C"/>
</dbReference>
<dbReference type="Pfam" id="PF17189">
    <property type="entry name" value="Glyco_hydro_30C"/>
    <property type="match status" value="1"/>
</dbReference>
<gene>
    <name evidence="6" type="ORF">PTTW11_10422</name>
</gene>
<dbReference type="Pfam" id="PF02057">
    <property type="entry name" value="Glyco_hydro_59"/>
    <property type="match status" value="1"/>
</dbReference>
<feature type="domain" description="Glycosyl hydrolase family 30 beta sandwich" evidence="5">
    <location>
        <begin position="332"/>
        <end position="407"/>
    </location>
</feature>
<proteinExistence type="inferred from homology"/>
<feature type="domain" description="Glycosyl hydrolase family 59 catalytic" evidence="4">
    <location>
        <begin position="24"/>
        <end position="324"/>
    </location>
</feature>
<evidence type="ECO:0000313" key="6">
    <source>
        <dbReference type="EMBL" id="CAE7213251.1"/>
    </source>
</evidence>
<dbReference type="AlphaFoldDB" id="A0A6S6WG72"/>
<dbReference type="GO" id="GO:0004348">
    <property type="term" value="F:glucosylceramidase activity"/>
    <property type="evidence" value="ECO:0007669"/>
    <property type="project" value="InterPro"/>
</dbReference>
<organism evidence="6 7">
    <name type="scientific">Pyrenophora teres f. teres</name>
    <dbReference type="NCBI Taxonomy" id="97479"/>
    <lineage>
        <taxon>Eukaryota</taxon>
        <taxon>Fungi</taxon>
        <taxon>Dikarya</taxon>
        <taxon>Ascomycota</taxon>
        <taxon>Pezizomycotina</taxon>
        <taxon>Dothideomycetes</taxon>
        <taxon>Pleosporomycetidae</taxon>
        <taxon>Pleosporales</taxon>
        <taxon>Pleosporineae</taxon>
        <taxon>Pleosporaceae</taxon>
        <taxon>Pyrenophora</taxon>
    </lineage>
</organism>
<dbReference type="SUPFAM" id="SSF51445">
    <property type="entry name" value="(Trans)glycosidases"/>
    <property type="match status" value="1"/>
</dbReference>
<dbReference type="InterPro" id="IPR001139">
    <property type="entry name" value="Glyco_hydro_30"/>
</dbReference>
<reference evidence="6" key="1">
    <citation type="submission" date="2021-02" db="EMBL/GenBank/DDBJ databases">
        <authorList>
            <person name="Syme A R."/>
            <person name="Syme A R."/>
            <person name="Moolhuijzen P."/>
        </authorList>
    </citation>
    <scope>NUCLEOTIDE SEQUENCE</scope>
    <source>
        <strain evidence="6">W1-1</strain>
    </source>
</reference>
<dbReference type="InterPro" id="IPR049161">
    <property type="entry name" value="GH59_cat"/>
</dbReference>
<dbReference type="Gene3D" id="2.60.40.1180">
    <property type="entry name" value="Golgi alpha-mannosidase II"/>
    <property type="match status" value="1"/>
</dbReference>
<dbReference type="GO" id="GO:0016020">
    <property type="term" value="C:membrane"/>
    <property type="evidence" value="ECO:0007669"/>
    <property type="project" value="GOC"/>
</dbReference>
<keyword evidence="3 6" id="KW-0378">Hydrolase</keyword>
<keyword evidence="2" id="KW-0732">Signal</keyword>
<sequence>MDGFGISEIFGRAGNVRALAAAAQKRTLDLLFDPTVGAGFKILRNGIGAGGSSGYTIEPTSPGSPTTPARYQWDSSDNDQVWMTQQAKARGLMYIYADAWTAPPFMKNTGAEANGGILCGVTGTSCGNWLQPYADYLTQYVKYYKLVGLDITHLGFLNEPDYVATYSSMESTGQQAADFIKVLAPTVKAAGLNLKLTCCDATGADAQKAMLPGLAPVDNLYDVLTTHGYSSDPTSPLITSKKQWMTEVSDLQGAWTASYFTNGGISEGQTWANRIYTALVQANFSAYLYWIGAQDLGDNPNNSALINVHGGVVAVSKRFWVMAQWSRFVKPGAVRISAGGSTTTLKTSAFKNTDGSVAVQVLNNGDSAVAVSITGVSGTASAFITNESHELDAMTGTNVPAHSMVTFLYR</sequence>
<evidence type="ECO:0000313" key="7">
    <source>
        <dbReference type="Proteomes" id="UP000472372"/>
    </source>
</evidence>
<dbReference type="SUPFAM" id="SSF51011">
    <property type="entry name" value="Glycosyl hydrolase domain"/>
    <property type="match status" value="1"/>
</dbReference>
<dbReference type="GO" id="GO:0006680">
    <property type="term" value="P:glucosylceramide catabolic process"/>
    <property type="evidence" value="ECO:0007669"/>
    <property type="project" value="TreeGrafter"/>
</dbReference>
<evidence type="ECO:0000256" key="2">
    <source>
        <dbReference type="ARBA" id="ARBA00022729"/>
    </source>
</evidence>
<dbReference type="Proteomes" id="UP000472372">
    <property type="component" value="Chromosome 10"/>
</dbReference>
<dbReference type="PANTHER" id="PTHR11069:SF23">
    <property type="entry name" value="LYSOSOMAL ACID GLUCOSYLCERAMIDASE"/>
    <property type="match status" value="1"/>
</dbReference>
<dbReference type="PANTHER" id="PTHR11069">
    <property type="entry name" value="GLUCOSYLCERAMIDASE"/>
    <property type="match status" value="1"/>
</dbReference>
<dbReference type="InterPro" id="IPR013780">
    <property type="entry name" value="Glyco_hydro_b"/>
</dbReference>
<evidence type="ECO:0000259" key="4">
    <source>
        <dbReference type="Pfam" id="PF02057"/>
    </source>
</evidence>
<name>A0A6S6WG72_9PLEO</name>